<dbReference type="Pfam" id="PF20236">
    <property type="entry name" value="DUF6593"/>
    <property type="match status" value="1"/>
</dbReference>
<evidence type="ECO:0000259" key="1">
    <source>
        <dbReference type="Pfam" id="PF20236"/>
    </source>
</evidence>
<evidence type="ECO:0000313" key="3">
    <source>
        <dbReference type="Proteomes" id="UP001194468"/>
    </source>
</evidence>
<dbReference type="Proteomes" id="UP001194468">
    <property type="component" value="Unassembled WGS sequence"/>
</dbReference>
<name>A0AAD4GGC3_BOLED</name>
<dbReference type="InterPro" id="IPR046528">
    <property type="entry name" value="DUF6593"/>
</dbReference>
<dbReference type="EMBL" id="WHUW01000011">
    <property type="protein sequence ID" value="KAF8441032.1"/>
    <property type="molecule type" value="Genomic_DNA"/>
</dbReference>
<reference evidence="2" key="2">
    <citation type="journal article" date="2020" name="Nat. Commun.">
        <title>Large-scale genome sequencing of mycorrhizal fungi provides insights into the early evolution of symbiotic traits.</title>
        <authorList>
            <person name="Miyauchi S."/>
            <person name="Kiss E."/>
            <person name="Kuo A."/>
            <person name="Drula E."/>
            <person name="Kohler A."/>
            <person name="Sanchez-Garcia M."/>
            <person name="Morin E."/>
            <person name="Andreopoulos B."/>
            <person name="Barry K.W."/>
            <person name="Bonito G."/>
            <person name="Buee M."/>
            <person name="Carver A."/>
            <person name="Chen C."/>
            <person name="Cichocki N."/>
            <person name="Clum A."/>
            <person name="Culley D."/>
            <person name="Crous P.W."/>
            <person name="Fauchery L."/>
            <person name="Girlanda M."/>
            <person name="Hayes R.D."/>
            <person name="Keri Z."/>
            <person name="LaButti K."/>
            <person name="Lipzen A."/>
            <person name="Lombard V."/>
            <person name="Magnuson J."/>
            <person name="Maillard F."/>
            <person name="Murat C."/>
            <person name="Nolan M."/>
            <person name="Ohm R.A."/>
            <person name="Pangilinan J."/>
            <person name="Pereira M.F."/>
            <person name="Perotto S."/>
            <person name="Peter M."/>
            <person name="Pfister S."/>
            <person name="Riley R."/>
            <person name="Sitrit Y."/>
            <person name="Stielow J.B."/>
            <person name="Szollosi G."/>
            <person name="Zifcakova L."/>
            <person name="Stursova M."/>
            <person name="Spatafora J.W."/>
            <person name="Tedersoo L."/>
            <person name="Vaario L.M."/>
            <person name="Yamada A."/>
            <person name="Yan M."/>
            <person name="Wang P."/>
            <person name="Xu J."/>
            <person name="Bruns T."/>
            <person name="Baldrian P."/>
            <person name="Vilgalys R."/>
            <person name="Dunand C."/>
            <person name="Henrissat B."/>
            <person name="Grigoriev I.V."/>
            <person name="Hibbett D."/>
            <person name="Nagy L.G."/>
            <person name="Martin F.M."/>
        </authorList>
    </citation>
    <scope>NUCLEOTIDE SEQUENCE</scope>
    <source>
        <strain evidence="2">BED1</strain>
    </source>
</reference>
<keyword evidence="3" id="KW-1185">Reference proteome</keyword>
<accession>A0AAD4GGC3</accession>
<protein>
    <recommendedName>
        <fullName evidence="1">DUF6593 domain-containing protein</fullName>
    </recommendedName>
</protein>
<reference evidence="2" key="1">
    <citation type="submission" date="2019-10" db="EMBL/GenBank/DDBJ databases">
        <authorList>
            <consortium name="DOE Joint Genome Institute"/>
            <person name="Kuo A."/>
            <person name="Miyauchi S."/>
            <person name="Kiss E."/>
            <person name="Drula E."/>
            <person name="Kohler A."/>
            <person name="Sanchez-Garcia M."/>
            <person name="Andreopoulos B."/>
            <person name="Barry K.W."/>
            <person name="Bonito G."/>
            <person name="Buee M."/>
            <person name="Carver A."/>
            <person name="Chen C."/>
            <person name="Cichocki N."/>
            <person name="Clum A."/>
            <person name="Culley D."/>
            <person name="Crous P.W."/>
            <person name="Fauchery L."/>
            <person name="Girlanda M."/>
            <person name="Hayes R."/>
            <person name="Keri Z."/>
            <person name="LaButti K."/>
            <person name="Lipzen A."/>
            <person name="Lombard V."/>
            <person name="Magnuson J."/>
            <person name="Maillard F."/>
            <person name="Morin E."/>
            <person name="Murat C."/>
            <person name="Nolan M."/>
            <person name="Ohm R."/>
            <person name="Pangilinan J."/>
            <person name="Pereira M."/>
            <person name="Perotto S."/>
            <person name="Peter M."/>
            <person name="Riley R."/>
            <person name="Sitrit Y."/>
            <person name="Stielow B."/>
            <person name="Szollosi G."/>
            <person name="Zifcakova L."/>
            <person name="Stursova M."/>
            <person name="Spatafora J.W."/>
            <person name="Tedersoo L."/>
            <person name="Vaario L.-M."/>
            <person name="Yamada A."/>
            <person name="Yan M."/>
            <person name="Wang P."/>
            <person name="Xu J."/>
            <person name="Bruns T."/>
            <person name="Baldrian P."/>
            <person name="Vilgalys R."/>
            <person name="Henrissat B."/>
            <person name="Grigoriev I.V."/>
            <person name="Hibbett D."/>
            <person name="Nagy L.G."/>
            <person name="Martin F.M."/>
        </authorList>
    </citation>
    <scope>NUCLEOTIDE SEQUENCE</scope>
    <source>
        <strain evidence="2">BED1</strain>
    </source>
</reference>
<comment type="caution">
    <text evidence="2">The sequence shown here is derived from an EMBL/GenBank/DDBJ whole genome shotgun (WGS) entry which is preliminary data.</text>
</comment>
<feature type="domain" description="DUF6593" evidence="1">
    <location>
        <begin position="10"/>
        <end position="170"/>
    </location>
</feature>
<dbReference type="AlphaFoldDB" id="A0AAD4GGC3"/>
<proteinExistence type="predicted"/>
<gene>
    <name evidence="2" type="ORF">L210DRAFT_351186</name>
</gene>
<organism evidence="2 3">
    <name type="scientific">Boletus edulis BED1</name>
    <dbReference type="NCBI Taxonomy" id="1328754"/>
    <lineage>
        <taxon>Eukaryota</taxon>
        <taxon>Fungi</taxon>
        <taxon>Dikarya</taxon>
        <taxon>Basidiomycota</taxon>
        <taxon>Agaricomycotina</taxon>
        <taxon>Agaricomycetes</taxon>
        <taxon>Agaricomycetidae</taxon>
        <taxon>Boletales</taxon>
        <taxon>Boletineae</taxon>
        <taxon>Boletaceae</taxon>
        <taxon>Boletoideae</taxon>
        <taxon>Boletus</taxon>
    </lineage>
</organism>
<sequence length="185" mass="21247">MHLTLSSEAVRNAVMTNESGQVLYKAFHPLKLGLSQGTTTIQKIKPNDDPTEMRDQFEVLAQIEWHLTTPSTFRMHGQELPSDAFIPRHGIRGRKRTFTGSDGRSYRWDMHRATVVLSRNDETRMELVRYHRATLGIIGPKRKPYLDIHPEVVHMLDMIVVTFVYIEKLHMDKERAAQRNSGGGP</sequence>
<evidence type="ECO:0000313" key="2">
    <source>
        <dbReference type="EMBL" id="KAF8441032.1"/>
    </source>
</evidence>